<dbReference type="Gene3D" id="2.50.20.20">
    <property type="match status" value="1"/>
</dbReference>
<evidence type="ECO:0000313" key="2">
    <source>
        <dbReference type="Proteomes" id="UP000289482"/>
    </source>
</evidence>
<keyword evidence="2" id="KW-1185">Reference proteome</keyword>
<evidence type="ECO:0008006" key="3">
    <source>
        <dbReference type="Google" id="ProtNLM"/>
    </source>
</evidence>
<dbReference type="PROSITE" id="PS51257">
    <property type="entry name" value="PROKAR_LIPOPROTEIN"/>
    <property type="match status" value="1"/>
</dbReference>
<dbReference type="InterPro" id="IPR029046">
    <property type="entry name" value="LolA/LolB/LppX"/>
</dbReference>
<name>A0A4Q1R5U6_9ACTN</name>
<dbReference type="AlphaFoldDB" id="A0A4Q1R5U6"/>
<dbReference type="RefSeq" id="WP_129246682.1">
    <property type="nucleotide sequence ID" value="NZ_JABZEL010000009.1"/>
</dbReference>
<sequence length="288" mass="29575">MVVQDRRGGGAAVVALACGTGLAVGLLTTGCSPDGAAADDQEPPARGAAAAAVQVRESADALVRARSAQVRTSMETVSGGTRVAIRGTGGYDFATSTGRLRVVLPDPAGRADGGHEPITEILAPGALFMKNRGAGVPADKWVRVATASLADGNLVTGGATDPLAAAELLRGARNVTYQGEERLDGVMVRHYRGVTDIQAAAQVASPRSRSALVAAEEGFTTDEVPFDVYLDGAGRLRKVRQWFRFANGAPQGAAVVSTTELSGFGTTTTVQLPDERDIYAGKIASATP</sequence>
<organism evidence="1 2">
    <name type="scientific">Streptomyces sioyaensis</name>
    <dbReference type="NCBI Taxonomy" id="67364"/>
    <lineage>
        <taxon>Bacteria</taxon>
        <taxon>Bacillati</taxon>
        <taxon>Actinomycetota</taxon>
        <taxon>Actinomycetes</taxon>
        <taxon>Kitasatosporales</taxon>
        <taxon>Streptomycetaceae</taxon>
        <taxon>Streptomyces</taxon>
    </lineage>
</organism>
<dbReference type="EMBL" id="SDIF01000016">
    <property type="protein sequence ID" value="RXS68631.1"/>
    <property type="molecule type" value="Genomic_DNA"/>
</dbReference>
<comment type="caution">
    <text evidence="1">The sequence shown here is derived from an EMBL/GenBank/DDBJ whole genome shotgun (WGS) entry which is preliminary data.</text>
</comment>
<accession>A0A4Q1R5U6</accession>
<proteinExistence type="predicted"/>
<reference evidence="1 2" key="1">
    <citation type="submission" date="2019-01" db="EMBL/GenBank/DDBJ databases">
        <title>Draft genome sequences of the type strain Streptomyces sioyaensis DSM 40032 and its novel strain, TM32, a thermotolerant antibiotics-producing actinobacterium.</title>
        <authorList>
            <person name="Nakaew N."/>
            <person name="Lumyong S."/>
            <person name="Sloan W.T."/>
            <person name="Sungthong R."/>
        </authorList>
    </citation>
    <scope>NUCLEOTIDE SEQUENCE [LARGE SCALE GENOMIC DNA]</scope>
    <source>
        <strain evidence="1 2">DSM 40032</strain>
    </source>
</reference>
<gene>
    <name evidence="1" type="ORF">EST54_08650</name>
</gene>
<dbReference type="GeneID" id="95778063"/>
<protein>
    <recommendedName>
        <fullName evidence="3">Lipoprotein</fullName>
    </recommendedName>
</protein>
<evidence type="ECO:0000313" key="1">
    <source>
        <dbReference type="EMBL" id="RXS68631.1"/>
    </source>
</evidence>
<dbReference type="Proteomes" id="UP000289482">
    <property type="component" value="Unassembled WGS sequence"/>
</dbReference>
<dbReference type="SUPFAM" id="SSF89392">
    <property type="entry name" value="Prokaryotic lipoproteins and lipoprotein localization factors"/>
    <property type="match status" value="1"/>
</dbReference>